<keyword evidence="1" id="KW-0597">Phosphoprotein</keyword>
<dbReference type="Gene3D" id="2.60.40.10">
    <property type="entry name" value="Immunoglobulins"/>
    <property type="match status" value="1"/>
</dbReference>
<organism evidence="5 6">
    <name type="scientific">Flavobacterium arcticum</name>
    <dbReference type="NCBI Taxonomy" id="1784713"/>
    <lineage>
        <taxon>Bacteria</taxon>
        <taxon>Pseudomonadati</taxon>
        <taxon>Bacteroidota</taxon>
        <taxon>Flavobacteriia</taxon>
        <taxon>Flavobacteriales</taxon>
        <taxon>Flavobacteriaceae</taxon>
        <taxon>Flavobacterium</taxon>
    </lineage>
</organism>
<reference evidence="5 6" key="1">
    <citation type="submission" date="2018-07" db="EMBL/GenBank/DDBJ databases">
        <title>Complete genome sequence of Flavobacterium arcticum type strain SM1502T.</title>
        <authorList>
            <person name="Li Y."/>
            <person name="Li D.-D."/>
        </authorList>
    </citation>
    <scope>NUCLEOTIDE SEQUENCE [LARGE SCALE GENOMIC DNA]</scope>
    <source>
        <strain evidence="5 6">SM1502</strain>
    </source>
</reference>
<dbReference type="InterPro" id="IPR036097">
    <property type="entry name" value="HisK_dim/P_sf"/>
</dbReference>
<dbReference type="InterPro" id="IPR011110">
    <property type="entry name" value="Reg_prop"/>
</dbReference>
<dbReference type="PANTHER" id="PTHR43547">
    <property type="entry name" value="TWO-COMPONENT HISTIDINE KINASE"/>
    <property type="match status" value="1"/>
</dbReference>
<dbReference type="SMART" id="SM00387">
    <property type="entry name" value="HATPase_c"/>
    <property type="match status" value="1"/>
</dbReference>
<evidence type="ECO:0000313" key="5">
    <source>
        <dbReference type="EMBL" id="AXG73870.1"/>
    </source>
</evidence>
<dbReference type="InterPro" id="IPR013783">
    <property type="entry name" value="Ig-like_fold"/>
</dbReference>
<keyword evidence="3" id="KW-0732">Signal</keyword>
<evidence type="ECO:0000256" key="2">
    <source>
        <dbReference type="SAM" id="Phobius"/>
    </source>
</evidence>
<dbReference type="PROSITE" id="PS50109">
    <property type="entry name" value="HIS_KIN"/>
    <property type="match status" value="1"/>
</dbReference>
<dbReference type="AlphaFoldDB" id="A0A345HBB0"/>
<feature type="signal peptide" evidence="3">
    <location>
        <begin position="1"/>
        <end position="18"/>
    </location>
</feature>
<keyword evidence="2" id="KW-0472">Membrane</keyword>
<dbReference type="InterPro" id="IPR036890">
    <property type="entry name" value="HATPase_C_sf"/>
</dbReference>
<evidence type="ECO:0000259" key="4">
    <source>
        <dbReference type="PROSITE" id="PS50109"/>
    </source>
</evidence>
<dbReference type="Gene3D" id="3.30.565.10">
    <property type="entry name" value="Histidine kinase-like ATPase, C-terminal domain"/>
    <property type="match status" value="1"/>
</dbReference>
<dbReference type="GO" id="GO:0000155">
    <property type="term" value="F:phosphorelay sensor kinase activity"/>
    <property type="evidence" value="ECO:0007669"/>
    <property type="project" value="InterPro"/>
</dbReference>
<dbReference type="OrthoDB" id="8676692at2"/>
<keyword evidence="6" id="KW-1185">Reference proteome</keyword>
<dbReference type="KEGG" id="fat:DVK85_06295"/>
<feature type="chain" id="PRO_5016574661" description="Histidine kinase domain-containing protein" evidence="3">
    <location>
        <begin position="19"/>
        <end position="1000"/>
    </location>
</feature>
<feature type="transmembrane region" description="Helical" evidence="2">
    <location>
        <begin position="721"/>
        <end position="739"/>
    </location>
</feature>
<dbReference type="SUPFAM" id="SSF55874">
    <property type="entry name" value="ATPase domain of HSP90 chaperone/DNA topoisomerase II/histidine kinase"/>
    <property type="match status" value="1"/>
</dbReference>
<dbReference type="Proteomes" id="UP000253951">
    <property type="component" value="Chromosome"/>
</dbReference>
<dbReference type="RefSeq" id="WP_114677629.1">
    <property type="nucleotide sequence ID" value="NZ_CP031188.1"/>
</dbReference>
<name>A0A345HBB0_9FLAO</name>
<dbReference type="InterPro" id="IPR003594">
    <property type="entry name" value="HATPase_dom"/>
</dbReference>
<evidence type="ECO:0000256" key="1">
    <source>
        <dbReference type="ARBA" id="ARBA00022553"/>
    </source>
</evidence>
<gene>
    <name evidence="5" type="ORF">DVK85_06295</name>
</gene>
<accession>A0A345HBB0</accession>
<dbReference type="Gene3D" id="2.130.10.10">
    <property type="entry name" value="YVTN repeat-like/Quinoprotein amine dehydrogenase"/>
    <property type="match status" value="2"/>
</dbReference>
<evidence type="ECO:0000256" key="3">
    <source>
        <dbReference type="SAM" id="SignalP"/>
    </source>
</evidence>
<sequence>MKLLNLIVLLLISTYCFSQQSYHTQWYSADSNHLPQNSVKSIIKDKYGFIWLSTESGLIRFDGSNFKVFNSATIPNSNSDRMYLFGGSVEKDSITIRNGLLQFFVIQNRTVQIDTPHIVPPFKPKKDLYIWELEFRKGLHYTKENKLFNLTPKNDLTYIIGNDSIREYKKNYVLKNKFFFPLPNGLQFFSAGGKLYLMGEDNTYYHVTENGKEAFTFSNTAPVPYTVFTNEPCKQVFLASGKNLYIVRQKDNGLTTELLYNDFDLKNNINSIYYDQENNVLYLGSSNKGLLVIKKHDFMTIGSPIKMDNGVDGVYYGLIAFDKNKILTATGSIFENEKYSGYIPIGEYSDKYIIAIDNKEDVWTKGYIHLYRFKKESGYKEYNKWTLDNYITAINKSPDGRIWVSTVHIINSQEYGSIYVVNPKDKEVKPKLYRKINSGISALLSTNNDELWVGSRDGLLKLNTRSNTIKTISGLEGTHIRSIRAGEDNELWLATYNKGLFLYKDGKITSFPADRDKHILSSHCIVEDKNGFFWITTNRGLFRVKKQDLYDYAAGKKESVYYYYYDKDSGFTTNEFNGGCYPCSVFLNDKTIFFPSMDGIVYFNPDEVEMKQPKSDLFIDEAEVDNRLVSTTNLEIDRNFDRVKFFISSPFYGNTYNQNIETQLSGPVSQNWAGLTGNYVDLSTLPPGDYNLKARKLAGSGSNYIYKEINFRVIPAFWQTIWFKVLVIVVCCIILILMYKMRMRYINYQNEMLEQQVAIRTKQLGNTIKTLRKTKINLSKQNENHKKLIKNITHDIKSPLKFIAITGRYVYNNLNEGDAMYKEDIESIHTSSSQLYYFVDSFLEYTKQADNDLKNSPSFLKEIVNEKIAFFKNIANSKNTQIIDNTEPNTIVVINRHLLSIVLHNLLDNAVKNTYNGNITLSTTLKEREVILTIKDTGKGMSKEQVTEYNDIINQKAGNLEYFNNGMGLQIIAELLVIMDVVMTVHSVEGIGTQATLNLK</sequence>
<dbReference type="EMBL" id="CP031188">
    <property type="protein sequence ID" value="AXG73870.1"/>
    <property type="molecule type" value="Genomic_DNA"/>
</dbReference>
<dbReference type="PANTHER" id="PTHR43547:SF2">
    <property type="entry name" value="HYBRID SIGNAL TRANSDUCTION HISTIDINE KINASE C"/>
    <property type="match status" value="1"/>
</dbReference>
<dbReference type="SUPFAM" id="SSF47384">
    <property type="entry name" value="Homodimeric domain of signal transducing histidine kinase"/>
    <property type="match status" value="1"/>
</dbReference>
<evidence type="ECO:0000313" key="6">
    <source>
        <dbReference type="Proteomes" id="UP000253951"/>
    </source>
</evidence>
<dbReference type="Gene3D" id="1.10.287.130">
    <property type="match status" value="1"/>
</dbReference>
<dbReference type="InterPro" id="IPR015943">
    <property type="entry name" value="WD40/YVTN_repeat-like_dom_sf"/>
</dbReference>
<dbReference type="InterPro" id="IPR005467">
    <property type="entry name" value="His_kinase_dom"/>
</dbReference>
<dbReference type="Pfam" id="PF02518">
    <property type="entry name" value="HATPase_c"/>
    <property type="match status" value="1"/>
</dbReference>
<keyword evidence="2" id="KW-0812">Transmembrane</keyword>
<dbReference type="SUPFAM" id="SSF63829">
    <property type="entry name" value="Calcium-dependent phosphotriesterase"/>
    <property type="match status" value="2"/>
</dbReference>
<proteinExistence type="predicted"/>
<keyword evidence="2" id="KW-1133">Transmembrane helix</keyword>
<feature type="domain" description="Histidine kinase" evidence="4">
    <location>
        <begin position="791"/>
        <end position="1000"/>
    </location>
</feature>
<protein>
    <recommendedName>
        <fullName evidence="4">Histidine kinase domain-containing protein</fullName>
    </recommendedName>
</protein>
<dbReference type="Pfam" id="PF07494">
    <property type="entry name" value="Reg_prop"/>
    <property type="match status" value="1"/>
</dbReference>